<accession>A0A2R6C561</accession>
<organism evidence="1 2">
    <name type="scientific">Candidatus Marsarchaeota G2 archaeon BE_D</name>
    <dbReference type="NCBI Taxonomy" id="1978158"/>
    <lineage>
        <taxon>Archaea</taxon>
        <taxon>Candidatus Marsarchaeota</taxon>
        <taxon>Candidatus Marsarchaeota group 2</taxon>
    </lineage>
</organism>
<sequence>MLIRGLCASGVKLVVCSRAHPVELVTLSGVGEVELGPLSVDEVTQFLRPRLPKVRNFGRLLLECAPIGGHQLGLELYCSALSSGGVSHPNVLEGFLHEQVWEALSDSEKFVLSYLSVFRGSVGLEGLRHVSPRTIAGPLRGALYSLEKRGLIKRAEGGYTVHEIIRDAAYSSLADPRLLHLKAVVSSFKMYRFIWIS</sequence>
<dbReference type="Proteomes" id="UP000242015">
    <property type="component" value="Unassembled WGS sequence"/>
</dbReference>
<dbReference type="AlphaFoldDB" id="A0A2R6C561"/>
<reference evidence="1 2" key="1">
    <citation type="submission" date="2017-04" db="EMBL/GenBank/DDBJ databases">
        <title>Novel microbial lineages endemic to geothermal iron-oxide mats fill important gaps in the evolutionary history of Archaea.</title>
        <authorList>
            <person name="Jay Z.J."/>
            <person name="Beam J.P."/>
            <person name="Dlakic M."/>
            <person name="Rusch D.B."/>
            <person name="Kozubal M.A."/>
            <person name="Inskeep W.P."/>
        </authorList>
    </citation>
    <scope>NUCLEOTIDE SEQUENCE [LARGE SCALE GENOMIC DNA]</scope>
    <source>
        <strain evidence="1">BE_D</strain>
    </source>
</reference>
<proteinExistence type="predicted"/>
<evidence type="ECO:0000313" key="1">
    <source>
        <dbReference type="EMBL" id="PSO05994.1"/>
    </source>
</evidence>
<protein>
    <submittedName>
        <fullName evidence="1">Uncharacterized protein</fullName>
    </submittedName>
</protein>
<dbReference type="EMBL" id="NEXF01000634">
    <property type="protein sequence ID" value="PSO05994.1"/>
    <property type="molecule type" value="Genomic_DNA"/>
</dbReference>
<name>A0A2R6C561_9ARCH</name>
<evidence type="ECO:0000313" key="2">
    <source>
        <dbReference type="Proteomes" id="UP000242015"/>
    </source>
</evidence>
<gene>
    <name evidence="1" type="ORF">B9Q04_18375</name>
</gene>
<comment type="caution">
    <text evidence="1">The sequence shown here is derived from an EMBL/GenBank/DDBJ whole genome shotgun (WGS) entry which is preliminary data.</text>
</comment>